<feature type="compositionally biased region" description="Basic and acidic residues" evidence="1">
    <location>
        <begin position="565"/>
        <end position="576"/>
    </location>
</feature>
<comment type="caution">
    <text evidence="3">The sequence shown here is derived from an EMBL/GenBank/DDBJ whole genome shotgun (WGS) entry which is preliminary data.</text>
</comment>
<feature type="compositionally biased region" description="Polar residues" evidence="1">
    <location>
        <begin position="554"/>
        <end position="564"/>
    </location>
</feature>
<keyword evidence="2" id="KW-0472">Membrane</keyword>
<feature type="region of interest" description="Disordered" evidence="1">
    <location>
        <begin position="552"/>
        <end position="606"/>
    </location>
</feature>
<keyword evidence="4" id="KW-1185">Reference proteome</keyword>
<evidence type="ECO:0000256" key="2">
    <source>
        <dbReference type="SAM" id="Phobius"/>
    </source>
</evidence>
<dbReference type="Proteomes" id="UP000799772">
    <property type="component" value="Unassembled WGS sequence"/>
</dbReference>
<keyword evidence="2" id="KW-1133">Transmembrane helix</keyword>
<feature type="transmembrane region" description="Helical" evidence="2">
    <location>
        <begin position="1360"/>
        <end position="1378"/>
    </location>
</feature>
<feature type="compositionally biased region" description="Low complexity" evidence="1">
    <location>
        <begin position="577"/>
        <end position="604"/>
    </location>
</feature>
<evidence type="ECO:0000256" key="1">
    <source>
        <dbReference type="SAM" id="MobiDB-lite"/>
    </source>
</evidence>
<reference evidence="3" key="1">
    <citation type="journal article" date="2020" name="Stud. Mycol.">
        <title>101 Dothideomycetes genomes: a test case for predicting lifestyles and emergence of pathogens.</title>
        <authorList>
            <person name="Haridas S."/>
            <person name="Albert R."/>
            <person name="Binder M."/>
            <person name="Bloem J."/>
            <person name="Labutti K."/>
            <person name="Salamov A."/>
            <person name="Andreopoulos B."/>
            <person name="Baker S."/>
            <person name="Barry K."/>
            <person name="Bills G."/>
            <person name="Bluhm B."/>
            <person name="Cannon C."/>
            <person name="Castanera R."/>
            <person name="Culley D."/>
            <person name="Daum C."/>
            <person name="Ezra D."/>
            <person name="Gonzalez J."/>
            <person name="Henrissat B."/>
            <person name="Kuo A."/>
            <person name="Liang C."/>
            <person name="Lipzen A."/>
            <person name="Lutzoni F."/>
            <person name="Magnuson J."/>
            <person name="Mondo S."/>
            <person name="Nolan M."/>
            <person name="Ohm R."/>
            <person name="Pangilinan J."/>
            <person name="Park H.-J."/>
            <person name="Ramirez L."/>
            <person name="Alfaro M."/>
            <person name="Sun H."/>
            <person name="Tritt A."/>
            <person name="Yoshinaga Y."/>
            <person name="Zwiers L.-H."/>
            <person name="Turgeon B."/>
            <person name="Goodwin S."/>
            <person name="Spatafora J."/>
            <person name="Crous P."/>
            <person name="Grigoriev I."/>
        </authorList>
    </citation>
    <scope>NUCLEOTIDE SEQUENCE</scope>
    <source>
        <strain evidence="3">CBS 133067</strain>
    </source>
</reference>
<protein>
    <submittedName>
        <fullName evidence="3">Uncharacterized protein</fullName>
    </submittedName>
</protein>
<organism evidence="3 4">
    <name type="scientific">Rhizodiscina lignyota</name>
    <dbReference type="NCBI Taxonomy" id="1504668"/>
    <lineage>
        <taxon>Eukaryota</taxon>
        <taxon>Fungi</taxon>
        <taxon>Dikarya</taxon>
        <taxon>Ascomycota</taxon>
        <taxon>Pezizomycotina</taxon>
        <taxon>Dothideomycetes</taxon>
        <taxon>Pleosporomycetidae</taxon>
        <taxon>Aulographales</taxon>
        <taxon>Rhizodiscinaceae</taxon>
        <taxon>Rhizodiscina</taxon>
    </lineage>
</organism>
<evidence type="ECO:0000313" key="4">
    <source>
        <dbReference type="Proteomes" id="UP000799772"/>
    </source>
</evidence>
<feature type="region of interest" description="Disordered" evidence="1">
    <location>
        <begin position="267"/>
        <end position="325"/>
    </location>
</feature>
<gene>
    <name evidence="3" type="ORF">NA57DRAFT_52925</name>
</gene>
<proteinExistence type="predicted"/>
<feature type="transmembrane region" description="Helical" evidence="2">
    <location>
        <begin position="1328"/>
        <end position="1348"/>
    </location>
</feature>
<accession>A0A9P4MFC0</accession>
<keyword evidence="2" id="KW-0812">Transmembrane</keyword>
<sequence>MSDFTVGTPSNVIMPNRFKTEYRTNGLYSEAELRDIVEAPKPLDNKLRFFEGEKNEKGKVISLTCEKAPNDPHTGMAHLGAWLNSGELVPPEEYPPGLQPPPGLMAASRISNTNTSVDNAADGFHNNPQNTSVNTMAGMQFNVEAPEFIMPQPPPNTVGMMPNANVNGAPLGTSQPSAVHGYANHHYPVPQMSNGYAGYNTAGAHLPVANIFHSPQWIPNAPYLPYFPAPTGSGAYRHQAYVPAPANIVVSSVPHPTHKQLAVLKYPNHTGHQGPYKQGDYSSGSHHRNNSSSTTSLTPPRQHDGSIPCSPPESPLSKSDADTNTDLSMPAKLLQMFAAKRAEDQDTEKVEVPLLRQMFAKKQEENNSSVDSKASQRVNVPLLNYMFNKERGEGRVSRSSIIANPAFNIELIEASMTKVGSKASLLNDGEVTNDALPPVERFAGSEFTPRETFGNIINTHDRFRERFGIGSAQLLLDDCAKMIIPKGNSFFDDELSYFEEDGKADLDEYLLSQRLGLDEVPKPADWGVRPPIVGTVPVMRSPDVRHTLFEYNASKGNPESNNEPDNTHESSSEHNDSATSPPSSPSNDSPQESNNTVSHNSTTTMPATEPLVVNSVQMQYELGHAQIQDIIGGPTKTGIQDTILAGKDSDWAAKARSIMPSEEDEEDEMLRLGAEDDRRRLANLMKMEEQAEHLTVKTALDFRYYGPNGSSGLCAEVHEDDRVTISEKPPADMSKYMLPDKLYMGRSYSQGNEQPLFKSHIYGRYGLGETDCRLRHPCPGYEYCATCLVDELKANFGWTDIRIRDPFKYDEKVFFHTGRVDDITHEDVYFTPGDANLYSFPSGTSSSPVLAGLDIHAPGAPYGEPTSTLDTDGFGAIEQEAAADEIDETVSHMALQPASNPYGYPEDNLASLMLAASGQSSALSIAEECYETVSEVALQPVSNPYGYPEDNLEALILAASGQSSALVPTVSPSMPQPDICGLDPNAVEFVPFDSSNDSGSTTTSATELNIFDLSPEELKAMLEDSAALQDTHLSRELDPRPNVCNAPIPAPAEHSEKLELLGIYEMPQKTHELILYEEDSPLRKILDPESQLHENTAHQALIRLTPVIKPHALAAAVPYDSDSPISSEDEEDNDMIIITGDDGEALPAPERVSARIMSSETSGRSDHHSRVDSPVDGRVSRLALYDDDTDDDEPWMPNENLLSCFKRQAESTHFGDFEQCFDFGLTTLPKPTFESPTTSRTSSFSTLTTIEEVEEIEDIVNPAIVDTEDTKFKFEIPTPIKRTEKNRRRKEMLKKRTLQCLESFQDDNATGSVTNTSPLTTSLHPKPFLTALYLVVSSLLMLFASIMIESRMSKSIVANYGILWHVITIWGELLTAFSTPM</sequence>
<name>A0A9P4MFC0_9PEZI</name>
<evidence type="ECO:0000313" key="3">
    <source>
        <dbReference type="EMBL" id="KAF2103404.1"/>
    </source>
</evidence>
<dbReference type="EMBL" id="ML978122">
    <property type="protein sequence ID" value="KAF2103404.1"/>
    <property type="molecule type" value="Genomic_DNA"/>
</dbReference>